<dbReference type="InterPro" id="IPR024079">
    <property type="entry name" value="MetalloPept_cat_dom_sf"/>
</dbReference>
<dbReference type="GO" id="GO:0008270">
    <property type="term" value="F:zinc ion binding"/>
    <property type="evidence" value="ECO:0007669"/>
    <property type="project" value="InterPro"/>
</dbReference>
<feature type="compositionally biased region" description="Low complexity" evidence="31">
    <location>
        <begin position="402"/>
        <end position="413"/>
    </location>
</feature>
<feature type="binding site" evidence="26">
    <location>
        <position position="323"/>
    </location>
    <ligand>
        <name>Zn(2+)</name>
        <dbReference type="ChEBI" id="CHEBI:29105"/>
        <label>2</label>
        <note>catalytic</note>
    </ligand>
</feature>
<dbReference type="InterPro" id="IPR036375">
    <property type="entry name" value="Hemopexin-like_dom_sf"/>
</dbReference>
<evidence type="ECO:0000256" key="8">
    <source>
        <dbReference type="ARBA" id="ARBA00022670"/>
    </source>
</evidence>
<dbReference type="InterPro" id="IPR013806">
    <property type="entry name" value="Kringle-like"/>
</dbReference>
<comment type="subcellular location">
    <subcellularLocation>
        <location evidence="2">Secreted</location>
        <location evidence="2">Extracellular space</location>
        <location evidence="2">Extracellular matrix</location>
    </subcellularLocation>
</comment>
<evidence type="ECO:0000256" key="16">
    <source>
        <dbReference type="ARBA" id="ARBA00023105"/>
    </source>
</evidence>
<feature type="binding site" evidence="27">
    <location>
        <position position="428"/>
    </location>
    <ligand>
        <name>Ca(2+)</name>
        <dbReference type="ChEBI" id="CHEBI:29108"/>
        <label>5</label>
    </ligand>
</feature>
<dbReference type="InterPro" id="IPR033739">
    <property type="entry name" value="M10A_MMP"/>
</dbReference>
<dbReference type="GO" id="GO:0005615">
    <property type="term" value="C:extracellular space"/>
    <property type="evidence" value="ECO:0007669"/>
    <property type="project" value="TreeGrafter"/>
</dbReference>
<evidence type="ECO:0000256" key="24">
    <source>
        <dbReference type="ARBA" id="ARBA00062173"/>
    </source>
</evidence>
<feature type="repeat" description="Hemopexin" evidence="30">
    <location>
        <begin position="468"/>
        <end position="512"/>
    </location>
</feature>
<dbReference type="InterPro" id="IPR006026">
    <property type="entry name" value="Peptidase_Metallo"/>
</dbReference>
<evidence type="ECO:0000256" key="6">
    <source>
        <dbReference type="ARBA" id="ARBA00022525"/>
    </source>
</evidence>
<evidence type="ECO:0000256" key="22">
    <source>
        <dbReference type="ARBA" id="ARBA00033338"/>
    </source>
</evidence>
<dbReference type="PROSITE" id="PS00023">
    <property type="entry name" value="FN2_1"/>
    <property type="match status" value="1"/>
</dbReference>
<feature type="compositionally biased region" description="Pro residues" evidence="31">
    <location>
        <begin position="372"/>
        <end position="387"/>
    </location>
</feature>
<feature type="binding site" evidence="26">
    <location>
        <position position="327"/>
    </location>
    <ligand>
        <name>Zn(2+)</name>
        <dbReference type="ChEBI" id="CHEBI:29105"/>
        <label>2</label>
        <note>catalytic</note>
    </ligand>
</feature>
<protein>
    <recommendedName>
        <fullName evidence="5">Matrix metalloproteinase-9</fullName>
        <ecNumber evidence="4">3.4.24.35</ecNumber>
    </recommendedName>
    <alternativeName>
        <fullName evidence="20">92 kDa gelatinase</fullName>
    </alternativeName>
    <alternativeName>
        <fullName evidence="21">92 kDa type IV collagenase</fullName>
    </alternativeName>
    <alternativeName>
        <fullName evidence="22">Gelatinase B</fullName>
    </alternativeName>
</protein>
<dbReference type="AlphaFoldDB" id="A0AAQ5XZ92"/>
<evidence type="ECO:0000256" key="15">
    <source>
        <dbReference type="ARBA" id="ARBA00023049"/>
    </source>
</evidence>
<evidence type="ECO:0000256" key="3">
    <source>
        <dbReference type="ARBA" id="ARBA00010370"/>
    </source>
</evidence>
<feature type="domain" description="Fibronectin type-II" evidence="33">
    <location>
        <begin position="227"/>
        <end position="275"/>
    </location>
</feature>
<evidence type="ECO:0000256" key="18">
    <source>
        <dbReference type="ARBA" id="ARBA00023157"/>
    </source>
</evidence>
<keyword evidence="18 29" id="KW-1015">Disulfide bond</keyword>
<dbReference type="Gene3D" id="2.110.10.10">
    <property type="entry name" value="Hemopexin-like domain"/>
    <property type="match status" value="1"/>
</dbReference>
<dbReference type="PANTHER" id="PTHR10201">
    <property type="entry name" value="MATRIX METALLOPROTEINASE"/>
    <property type="match status" value="1"/>
</dbReference>
<keyword evidence="17" id="KW-0865">Zymogen</keyword>
<evidence type="ECO:0000256" key="25">
    <source>
        <dbReference type="PIRSR" id="PIRSR001191-1"/>
    </source>
</evidence>
<keyword evidence="9 26" id="KW-0479">Metal-binding</keyword>
<feature type="binding site" evidence="27">
    <location>
        <position position="520"/>
    </location>
    <ligand>
        <name>Ca(2+)</name>
        <dbReference type="ChEBI" id="CHEBI:29108"/>
        <label>5</label>
    </ligand>
</feature>
<comment type="catalytic activity">
    <reaction evidence="1">
        <text>Cleavage of gelatin types I and V and collagen types IV and V.</text>
        <dbReference type="EC" id="3.4.24.35"/>
    </reaction>
</comment>
<comment type="subunit">
    <text evidence="24">Exists as monomer or homodimer; disulfide-linked. Also exists as heterodimer with LCN2. Macrophages and transformed cell lines produce only the monomeric form. Interacts with ECM1.</text>
</comment>
<dbReference type="InterPro" id="IPR021158">
    <property type="entry name" value="Pept_M10A_Zn_BS"/>
</dbReference>
<evidence type="ECO:0000256" key="27">
    <source>
        <dbReference type="PIRSR" id="PIRSR621190-2"/>
    </source>
</evidence>
<evidence type="ECO:0000256" key="28">
    <source>
        <dbReference type="PIRSR" id="PIRSR621190-5"/>
    </source>
</evidence>
<keyword evidence="14 27" id="KW-0106">Calcium</keyword>
<dbReference type="Proteomes" id="UP001501940">
    <property type="component" value="Chromosome 8"/>
</dbReference>
<dbReference type="PRINTS" id="PR00013">
    <property type="entry name" value="FNTYPEII"/>
</dbReference>
<feature type="binding site" evidence="27">
    <location>
        <position position="184"/>
    </location>
    <ligand>
        <name>Ca(2+)</name>
        <dbReference type="ChEBI" id="CHEBI:29108"/>
        <label>3</label>
    </ligand>
</feature>
<dbReference type="FunFam" id="3.40.390.10:FF:000010">
    <property type="entry name" value="72 kDa type IV collagenase"/>
    <property type="match status" value="1"/>
</dbReference>
<feature type="compositionally biased region" description="Acidic residues" evidence="31">
    <location>
        <begin position="388"/>
        <end position="400"/>
    </location>
</feature>
<keyword evidence="16" id="KW-0177">Collagen degradation</keyword>
<evidence type="ECO:0000256" key="2">
    <source>
        <dbReference type="ARBA" id="ARBA00004498"/>
    </source>
</evidence>
<evidence type="ECO:0000256" key="9">
    <source>
        <dbReference type="ARBA" id="ARBA00022723"/>
    </source>
</evidence>
<dbReference type="CDD" id="cd04278">
    <property type="entry name" value="ZnMc_MMP"/>
    <property type="match status" value="1"/>
</dbReference>
<dbReference type="GO" id="GO:0006508">
    <property type="term" value="P:proteolysis"/>
    <property type="evidence" value="ECO:0007669"/>
    <property type="project" value="UniProtKB-KW"/>
</dbReference>
<evidence type="ECO:0000256" key="13">
    <source>
        <dbReference type="ARBA" id="ARBA00022833"/>
    </source>
</evidence>
<evidence type="ECO:0000256" key="32">
    <source>
        <dbReference type="SAM" id="SignalP"/>
    </source>
</evidence>
<comment type="function">
    <text evidence="23">Matrix metalloproteinase that plays an essential role in local proteolysis of the extracellular matrix and in leukocyte migration. Could play a role in bone osteoclastic resorption. Cleaves KiSS1 at a Gly-|-Leu bond. Cleaves NINJ1 to generate the Secreted ninjurin-1 form. Cleaves type IV and type V collagen into large C-terminal three quarter fragments and shorter N-terminal one quarter fragments. Degrades fibronectin but not laminin or Pz-peptide.</text>
</comment>
<dbReference type="PIRSF" id="PIRSF001191">
    <property type="entry name" value="Peptidase_M10A_matrix"/>
    <property type="match status" value="1"/>
</dbReference>
<evidence type="ECO:0000256" key="29">
    <source>
        <dbReference type="PROSITE-ProRule" id="PRU00479"/>
    </source>
</evidence>
<dbReference type="GO" id="GO:0030574">
    <property type="term" value="P:collagen catabolic process"/>
    <property type="evidence" value="ECO:0007669"/>
    <property type="project" value="UniProtKB-KW"/>
</dbReference>
<evidence type="ECO:0000256" key="4">
    <source>
        <dbReference type="ARBA" id="ARBA00012395"/>
    </source>
</evidence>
<keyword evidence="11" id="KW-0677">Repeat</keyword>
<dbReference type="FunFam" id="2.10.10.10:FF:000001">
    <property type="entry name" value="Fibronectin 1a isoform 1"/>
    <property type="match status" value="1"/>
</dbReference>
<dbReference type="InterPro" id="IPR036365">
    <property type="entry name" value="PGBD-like_sf"/>
</dbReference>
<dbReference type="Gene3D" id="3.40.390.10">
    <property type="entry name" value="Collagenase (Catalytic Domain)"/>
    <property type="match status" value="2"/>
</dbReference>
<feature type="disulfide bond" evidence="29">
    <location>
        <begin position="232"/>
        <end position="258"/>
    </location>
</feature>
<feature type="binding site" evidence="26">
    <location>
        <position position="333"/>
    </location>
    <ligand>
        <name>Zn(2+)</name>
        <dbReference type="ChEBI" id="CHEBI:29105"/>
        <label>2</label>
        <note>catalytic</note>
    </ligand>
</feature>
<evidence type="ECO:0000256" key="20">
    <source>
        <dbReference type="ARBA" id="ARBA00030375"/>
    </source>
</evidence>
<reference evidence="34 35" key="1">
    <citation type="submission" date="2022-01" db="EMBL/GenBank/DDBJ databases">
        <title>A chromosome-scale genome assembly of the false clownfish, Amphiprion ocellaris.</title>
        <authorList>
            <person name="Ryu T."/>
        </authorList>
    </citation>
    <scope>NUCLEOTIDE SEQUENCE [LARGE SCALE GENOMIC DNA]</scope>
</reference>
<dbReference type="Ensembl" id="ENSAOCT00000082147.1">
    <property type="protein sequence ID" value="ENSAOCP00000044946.1"/>
    <property type="gene ID" value="ENSAOCG00000016707.2"/>
</dbReference>
<reference evidence="34" key="2">
    <citation type="submission" date="2025-08" db="UniProtKB">
        <authorList>
            <consortium name="Ensembl"/>
        </authorList>
    </citation>
    <scope>IDENTIFICATION</scope>
</reference>
<keyword evidence="10 32" id="KW-0732">Signal</keyword>
<feature type="binding site" evidence="27">
    <location>
        <position position="192"/>
    </location>
    <ligand>
        <name>Zn(2+)</name>
        <dbReference type="ChEBI" id="CHEBI:29105"/>
        <label>1</label>
    </ligand>
</feature>
<keyword evidence="12" id="KW-0378">Hydrolase</keyword>
<evidence type="ECO:0000256" key="23">
    <source>
        <dbReference type="ARBA" id="ARBA00045780"/>
    </source>
</evidence>
<reference evidence="34" key="3">
    <citation type="submission" date="2025-09" db="UniProtKB">
        <authorList>
            <consortium name="Ensembl"/>
        </authorList>
    </citation>
    <scope>IDENTIFICATION</scope>
</reference>
<evidence type="ECO:0000256" key="21">
    <source>
        <dbReference type="ARBA" id="ARBA00032382"/>
    </source>
</evidence>
<keyword evidence="19" id="KW-0325">Glycoprotein</keyword>
<proteinExistence type="inferred from homology"/>
<feature type="binding site" evidence="27">
    <location>
        <position position="207"/>
    </location>
    <ligand>
        <name>Ca(2+)</name>
        <dbReference type="ChEBI" id="CHEBI:29108"/>
        <label>3</label>
    </ligand>
</feature>
<dbReference type="GO" id="GO:0030198">
    <property type="term" value="P:extracellular matrix organization"/>
    <property type="evidence" value="ECO:0007669"/>
    <property type="project" value="TreeGrafter"/>
</dbReference>
<dbReference type="GO" id="GO:0004222">
    <property type="term" value="F:metalloendopeptidase activity"/>
    <property type="evidence" value="ECO:0007669"/>
    <property type="project" value="UniProtKB-EC"/>
</dbReference>
<dbReference type="FunFam" id="2.110.10.10:FF:000011">
    <property type="entry name" value="Matrix metalloproteinase-9"/>
    <property type="match status" value="1"/>
</dbReference>
<comment type="similarity">
    <text evidence="3">Belongs to the peptidase M10A family.</text>
</comment>
<feature type="binding site" evidence="27">
    <location>
        <position position="474"/>
    </location>
    <ligand>
        <name>Ca(2+)</name>
        <dbReference type="ChEBI" id="CHEBI:29108"/>
        <label>5</label>
    </ligand>
</feature>
<evidence type="ECO:0000256" key="14">
    <source>
        <dbReference type="ARBA" id="ARBA00022837"/>
    </source>
</evidence>
<feature type="binding site" evidence="27">
    <location>
        <position position="133"/>
    </location>
    <ligand>
        <name>Ca(2+)</name>
        <dbReference type="ChEBI" id="CHEBI:29108"/>
        <label>1</label>
    </ligand>
</feature>
<feature type="binding site" evidence="27">
    <location>
        <position position="210"/>
    </location>
    <ligand>
        <name>Ca(2+)</name>
        <dbReference type="ChEBI" id="CHEBI:29108"/>
        <label>3</label>
    </ligand>
</feature>
<dbReference type="SUPFAM" id="SSF50923">
    <property type="entry name" value="Hemopexin-like domain"/>
    <property type="match status" value="1"/>
</dbReference>
<dbReference type="InterPro" id="IPR000585">
    <property type="entry name" value="Hemopexin-like_dom"/>
</dbReference>
<feature type="binding site" evidence="27">
    <location>
        <position position="185"/>
    </location>
    <ligand>
        <name>Ca(2+)</name>
        <dbReference type="ChEBI" id="CHEBI:29108"/>
        <label>3</label>
    </ligand>
</feature>
<evidence type="ECO:0000256" key="10">
    <source>
        <dbReference type="ARBA" id="ARBA00022729"/>
    </source>
</evidence>
<feature type="binding site" evidence="27">
    <location>
        <position position="189"/>
    </location>
    <ligand>
        <name>Ca(2+)</name>
        <dbReference type="ChEBI" id="CHEBI:29108"/>
        <label>3</label>
    </ligand>
</feature>
<organism evidence="34 35">
    <name type="scientific">Amphiprion ocellaris</name>
    <name type="common">Clown anemonefish</name>
    <dbReference type="NCBI Taxonomy" id="80972"/>
    <lineage>
        <taxon>Eukaryota</taxon>
        <taxon>Metazoa</taxon>
        <taxon>Chordata</taxon>
        <taxon>Craniata</taxon>
        <taxon>Vertebrata</taxon>
        <taxon>Euteleostomi</taxon>
        <taxon>Actinopterygii</taxon>
        <taxon>Neopterygii</taxon>
        <taxon>Teleostei</taxon>
        <taxon>Neoteleostei</taxon>
        <taxon>Acanthomorphata</taxon>
        <taxon>Ovalentaria</taxon>
        <taxon>Pomacentridae</taxon>
        <taxon>Amphiprion</taxon>
    </lineage>
</organism>
<dbReference type="InterPro" id="IPR001818">
    <property type="entry name" value="Pept_M10_metallopeptidase"/>
</dbReference>
<feature type="binding site" evidence="27">
    <location>
        <position position="179"/>
    </location>
    <ligand>
        <name>Zn(2+)</name>
        <dbReference type="ChEBI" id="CHEBI:29105"/>
        <label>1</label>
    </ligand>
</feature>
<keyword evidence="15" id="KW-0482">Metalloprotease</keyword>
<feature type="active site" evidence="25">
    <location>
        <position position="324"/>
    </location>
</feature>
<evidence type="ECO:0000313" key="34">
    <source>
        <dbReference type="Ensembl" id="ENSAOCP00000044946.1"/>
    </source>
</evidence>
<feature type="binding site" evidence="27">
    <location>
        <position position="341"/>
    </location>
    <ligand>
        <name>Zn(2+)</name>
        <dbReference type="ChEBI" id="CHEBI:29105"/>
        <label>2</label>
        <note>catalytic</note>
    </ligand>
</feature>
<feature type="binding site" evidence="27">
    <location>
        <position position="177"/>
    </location>
    <ligand>
        <name>Zn(2+)</name>
        <dbReference type="ChEBI" id="CHEBI:29105"/>
        <label>1</label>
    </ligand>
</feature>
<feature type="binding site" description="in inhibited form" evidence="27">
    <location>
        <position position="101"/>
    </location>
    <ligand>
        <name>Zn(2+)</name>
        <dbReference type="ChEBI" id="CHEBI:29105"/>
        <label>2</label>
        <note>catalytic</note>
    </ligand>
</feature>
<feature type="binding site" evidence="27">
    <location>
        <position position="210"/>
    </location>
    <ligand>
        <name>Ca(2+)</name>
        <dbReference type="ChEBI" id="CHEBI:29108"/>
        <label>1</label>
    </ligand>
</feature>
<dbReference type="Pfam" id="PF00040">
    <property type="entry name" value="fn2"/>
    <property type="match status" value="1"/>
</dbReference>
<feature type="region of interest" description="Disordered" evidence="31">
    <location>
        <begin position="364"/>
        <end position="413"/>
    </location>
</feature>
<dbReference type="GO" id="GO:0031012">
    <property type="term" value="C:extracellular matrix"/>
    <property type="evidence" value="ECO:0007669"/>
    <property type="project" value="InterPro"/>
</dbReference>
<dbReference type="SMART" id="SM00235">
    <property type="entry name" value="ZnMc"/>
    <property type="match status" value="1"/>
</dbReference>
<dbReference type="PROSITE" id="PS51642">
    <property type="entry name" value="HEMOPEXIN_2"/>
    <property type="match status" value="3"/>
</dbReference>
<dbReference type="InterPro" id="IPR002477">
    <property type="entry name" value="Peptidoglycan-bd-like"/>
</dbReference>
<evidence type="ECO:0000256" key="5">
    <source>
        <dbReference type="ARBA" id="ARBA00013698"/>
    </source>
</evidence>
<dbReference type="GO" id="GO:0051239">
    <property type="term" value="P:regulation of multicellular organismal process"/>
    <property type="evidence" value="ECO:0007669"/>
    <property type="project" value="UniProtKB-ARBA"/>
</dbReference>
<feature type="repeat" description="Hemopexin" evidence="30">
    <location>
        <begin position="422"/>
        <end position="467"/>
    </location>
</feature>
<dbReference type="Pfam" id="PF00413">
    <property type="entry name" value="Peptidase_M10"/>
    <property type="match status" value="1"/>
</dbReference>
<accession>A0AAQ5XZ92</accession>
<keyword evidence="13 26" id="KW-0862">Zinc</keyword>
<evidence type="ECO:0000256" key="31">
    <source>
        <dbReference type="SAM" id="MobiDB-lite"/>
    </source>
</evidence>
<name>A0AAQ5XZ92_AMPOC</name>
<dbReference type="InterPro" id="IPR018487">
    <property type="entry name" value="Hemopexin-like_repeat"/>
</dbReference>
<dbReference type="EC" id="3.4.24.35" evidence="4"/>
<gene>
    <name evidence="34" type="primary">MMP9</name>
</gene>
<dbReference type="SMART" id="SM00059">
    <property type="entry name" value="FN2"/>
    <property type="match status" value="1"/>
</dbReference>
<evidence type="ECO:0000259" key="33">
    <source>
        <dbReference type="PROSITE" id="PS51092"/>
    </source>
</evidence>
<dbReference type="PROSITE" id="PS51092">
    <property type="entry name" value="FN2_2"/>
    <property type="match status" value="1"/>
</dbReference>
<feature type="binding site" evidence="27">
    <location>
        <position position="426"/>
    </location>
    <ligand>
        <name>Ca(2+)</name>
        <dbReference type="ChEBI" id="CHEBI:29108"/>
        <label>4</label>
    </ligand>
</feature>
<feature type="short sequence motif" description="Cysteine switch" evidence="28">
    <location>
        <begin position="99"/>
        <end position="106"/>
    </location>
</feature>
<dbReference type="SUPFAM" id="SSF57440">
    <property type="entry name" value="Kringle-like"/>
    <property type="match status" value="1"/>
</dbReference>
<feature type="binding site" evidence="27">
    <location>
        <position position="472"/>
    </location>
    <ligand>
        <name>Ca(2+)</name>
        <dbReference type="ChEBI" id="CHEBI:29108"/>
        <label>4</label>
    </ligand>
</feature>
<evidence type="ECO:0000256" key="17">
    <source>
        <dbReference type="ARBA" id="ARBA00023145"/>
    </source>
</evidence>
<keyword evidence="35" id="KW-1185">Reference proteome</keyword>
<evidence type="ECO:0000256" key="11">
    <source>
        <dbReference type="ARBA" id="ARBA00022737"/>
    </source>
</evidence>
<dbReference type="PROSITE" id="PS00546">
    <property type="entry name" value="CYSTEINE_SWITCH"/>
    <property type="match status" value="1"/>
</dbReference>
<keyword evidence="8" id="KW-0645">Protease</keyword>
<feature type="binding site" evidence="27">
    <location>
        <position position="208"/>
    </location>
    <ligand>
        <name>Ca(2+)</name>
        <dbReference type="ChEBI" id="CHEBI:29108"/>
        <label>1</label>
    </ligand>
</feature>
<dbReference type="Pfam" id="PF01471">
    <property type="entry name" value="PG_binding_1"/>
    <property type="match status" value="1"/>
</dbReference>
<evidence type="ECO:0000256" key="1">
    <source>
        <dbReference type="ARBA" id="ARBA00001425"/>
    </source>
</evidence>
<dbReference type="InterPro" id="IPR036943">
    <property type="entry name" value="FN_type2_sf"/>
</dbReference>
<evidence type="ECO:0000313" key="35">
    <source>
        <dbReference type="Proteomes" id="UP001501940"/>
    </source>
</evidence>
<dbReference type="SUPFAM" id="SSF55486">
    <property type="entry name" value="Metalloproteases ('zincins'), catalytic domain"/>
    <property type="match status" value="1"/>
</dbReference>
<feature type="disulfide bond" evidence="29">
    <location>
        <begin position="246"/>
        <end position="273"/>
    </location>
</feature>
<dbReference type="InterPro" id="IPR000562">
    <property type="entry name" value="FN_type2_dom"/>
</dbReference>
<evidence type="ECO:0000256" key="7">
    <source>
        <dbReference type="ARBA" id="ARBA00022530"/>
    </source>
</evidence>
<feature type="chain" id="PRO_5043333280" description="Matrix metalloproteinase-9" evidence="32">
    <location>
        <begin position="22"/>
        <end position="613"/>
    </location>
</feature>
<comment type="cofactor">
    <cofactor evidence="27">
        <name>Ca(2+)</name>
        <dbReference type="ChEBI" id="CHEBI:29108"/>
    </cofactor>
    <text evidence="27">Can bind about 5 Ca(2+) ions per subunit.</text>
</comment>
<comment type="cofactor">
    <cofactor evidence="27">
        <name>Zn(2+)</name>
        <dbReference type="ChEBI" id="CHEBI:29105"/>
    </cofactor>
    <text evidence="27">Binds 2 Zn(2+) ions per subunit.</text>
</comment>
<evidence type="ECO:0000256" key="12">
    <source>
        <dbReference type="ARBA" id="ARBA00022801"/>
    </source>
</evidence>
<evidence type="ECO:0000256" key="30">
    <source>
        <dbReference type="PROSITE-ProRule" id="PRU01011"/>
    </source>
</evidence>
<dbReference type="InterPro" id="IPR021190">
    <property type="entry name" value="Pept_M10A"/>
</dbReference>
<dbReference type="SMART" id="SM00120">
    <property type="entry name" value="HX"/>
    <property type="match status" value="4"/>
</dbReference>
<dbReference type="PRINTS" id="PR00138">
    <property type="entry name" value="MATRIXIN"/>
</dbReference>
<evidence type="ECO:0000256" key="19">
    <source>
        <dbReference type="ARBA" id="ARBA00023180"/>
    </source>
</evidence>
<evidence type="ECO:0000256" key="26">
    <source>
        <dbReference type="PIRSR" id="PIRSR001191-2"/>
    </source>
</evidence>
<feature type="binding site" evidence="27">
    <location>
        <position position="203"/>
    </location>
    <ligand>
        <name>Ca(2+)</name>
        <dbReference type="ChEBI" id="CHEBI:29108"/>
        <label>2</label>
    </ligand>
</feature>
<keyword evidence="6" id="KW-0964">Secreted</keyword>
<feature type="repeat" description="Hemopexin" evidence="30">
    <location>
        <begin position="514"/>
        <end position="561"/>
    </location>
</feature>
<sequence>MRFCASVACLLLGISVQVIWSVPLKSKFITFPGDILKNMTDSELAENYLKKFGYMDTLHRSGFQSMVSTSKALKRMQRQMGLEETGELDKSTLEAMKQPRCGVPDVANYKTFDGDLKWDHNDVTYRILNYSPDMESSLIDDAFARAFKVWSDVTPLTFTRLFSGEADIMISFGKANHGDPYPFDGKDGLLAHAYPPGPDMQGDAHFDDDEHWTLGKGPAVKTRYGNADGAMCHFPFTFEGKSYTTCTTEGRTDNLPWCSTTADYNRDKKFGFCPSERKLGNLFSRATHRSKGHLLLRDADSPIPVSKTEKSVQIKILFLVAAHEFGHALGLDHSSIREALMYPMYSYVEDFSLHEDDIEGIQYLYGSKTGPDPNPPKPNPPTKTPYPDPDDTDPTDEPEPTEPTTTTTAVTPVDPTKDACKITKFDTITVIAGELHFFKDGLYWKMSSGRETGLKGPFSISDKWTELPAVIDSAFEDLLTRKQYFFSGTRFWVYQGKNVLGPRSIEKLGLPNTILKVEGALQRGKGKVLLFSGENYWRLDVKAQKIDRGYPRYTDTYFGGVPNDAHDVFHYKDHIYFCRDRFYWRMNSRRQVDRVGYVKYDLLNCSDASGTRY</sequence>
<dbReference type="Pfam" id="PF00045">
    <property type="entry name" value="Hemopexin"/>
    <property type="match status" value="4"/>
</dbReference>
<dbReference type="CDD" id="cd00094">
    <property type="entry name" value="HX"/>
    <property type="match status" value="1"/>
</dbReference>
<feature type="binding site" evidence="27">
    <location>
        <position position="568"/>
    </location>
    <ligand>
        <name>Ca(2+)</name>
        <dbReference type="ChEBI" id="CHEBI:29108"/>
        <label>5</label>
    </ligand>
</feature>
<dbReference type="GeneTree" id="ENSGT00940000157415"/>
<dbReference type="Gene3D" id="2.10.10.10">
    <property type="entry name" value="Fibronectin, type II, collagen-binding"/>
    <property type="match status" value="1"/>
</dbReference>
<keyword evidence="7" id="KW-0272">Extracellular matrix</keyword>
<feature type="binding site" evidence="27">
    <location>
        <position position="167"/>
    </location>
    <ligand>
        <name>Ca(2+)</name>
        <dbReference type="ChEBI" id="CHEBI:29108"/>
        <label>2</label>
    </ligand>
</feature>
<dbReference type="SUPFAM" id="SSF47090">
    <property type="entry name" value="PGBD-like"/>
    <property type="match status" value="1"/>
</dbReference>
<feature type="signal peptide" evidence="32">
    <location>
        <begin position="1"/>
        <end position="21"/>
    </location>
</feature>
<feature type="binding site" evidence="27">
    <location>
        <position position="205"/>
    </location>
    <ligand>
        <name>Zn(2+)</name>
        <dbReference type="ChEBI" id="CHEBI:29105"/>
        <label>1</label>
    </ligand>
</feature>
<dbReference type="PANTHER" id="PTHR10201:SF30">
    <property type="entry name" value="MATRIX METALLOPROTEINASE-9"/>
    <property type="match status" value="1"/>
</dbReference>